<sequence>MSDEHTTDDDASQNGQVPFDQPVKPTAQQPTPGNAPQPAVPFQPVQPGQPYAPQGQPNQPFQPAYTGQPGQPGAPLRLGYPAQPGYPNNIEYGTDAYNQYHNLLDQYYDIEYPYDASTELNDALTSLDETASPSKELNDLDKLIQDKLDDIQQ</sequence>
<accession>A0A0L7AWL3</accession>
<evidence type="ECO:0000313" key="3">
    <source>
        <dbReference type="Proteomes" id="UP000037193"/>
    </source>
</evidence>
<dbReference type="PATRIC" id="fig|1365965.3.peg.1822"/>
<reference evidence="2 3" key="1">
    <citation type="journal article" date="2015" name="Int J Genomics">
        <title>Comparative Genomics Revealed Genetic Diversity and Species/Strain-Level Differences in Carbohydrate Metabolism of Three Probiotic Bifidobacterial Species.</title>
        <authorList>
            <person name="Odamaki T."/>
            <person name="Horigome A."/>
            <person name="Sugahara H."/>
            <person name="Hashikura N."/>
            <person name="Minami J."/>
            <person name="Xiao J.Z."/>
            <person name="Abe F."/>
        </authorList>
    </citation>
    <scope>NUCLEOTIDE SEQUENCE [LARGE SCALE GENOMIC DNA]</scope>
    <source>
        <strain evidence="2 3">MCC 1128</strain>
    </source>
</reference>
<organism evidence="2 3">
    <name type="scientific">Bifidobacterium breve MCC 1128</name>
    <dbReference type="NCBI Taxonomy" id="1365965"/>
    <lineage>
        <taxon>Bacteria</taxon>
        <taxon>Bacillati</taxon>
        <taxon>Actinomycetota</taxon>
        <taxon>Actinomycetes</taxon>
        <taxon>Bifidobacteriales</taxon>
        <taxon>Bifidobacteriaceae</taxon>
        <taxon>Bifidobacterium</taxon>
    </lineage>
</organism>
<gene>
    <name evidence="2" type="ORF">BBM1128_09045</name>
</gene>
<comment type="caution">
    <text evidence="2">The sequence shown here is derived from an EMBL/GenBank/DDBJ whole genome shotgun (WGS) entry which is preliminary data.</text>
</comment>
<proteinExistence type="predicted"/>
<name>A0A0L7AWL3_BIFBR</name>
<feature type="compositionally biased region" description="Acidic residues" evidence="1">
    <location>
        <begin position="1"/>
        <end position="11"/>
    </location>
</feature>
<dbReference type="EMBL" id="AVQD01000015">
    <property type="protein sequence ID" value="KOA39403.1"/>
    <property type="molecule type" value="Genomic_DNA"/>
</dbReference>
<dbReference type="Proteomes" id="UP000037193">
    <property type="component" value="Unassembled WGS sequence"/>
</dbReference>
<evidence type="ECO:0000256" key="1">
    <source>
        <dbReference type="SAM" id="MobiDB-lite"/>
    </source>
</evidence>
<feature type="region of interest" description="Disordered" evidence="1">
    <location>
        <begin position="1"/>
        <end position="83"/>
    </location>
</feature>
<evidence type="ECO:0000313" key="2">
    <source>
        <dbReference type="EMBL" id="KOA39403.1"/>
    </source>
</evidence>
<protein>
    <submittedName>
        <fullName evidence="2">Uncharacterized protein</fullName>
    </submittedName>
</protein>
<dbReference type="AlphaFoldDB" id="A0A0L7AWL3"/>
<dbReference type="RefSeq" id="WP_019727932.1">
    <property type="nucleotide sequence ID" value="NZ_AVQD01000015.1"/>
</dbReference>
<feature type="compositionally biased region" description="Low complexity" evidence="1">
    <location>
        <begin position="42"/>
        <end position="59"/>
    </location>
</feature>